<feature type="binding site" evidence="6">
    <location>
        <position position="444"/>
    </location>
    <ligand>
        <name>Zn(2+)</name>
        <dbReference type="ChEBI" id="CHEBI:29105"/>
    </ligand>
</feature>
<dbReference type="InterPro" id="IPR018752">
    <property type="entry name" value="DabA"/>
</dbReference>
<dbReference type="OrthoDB" id="9805101at2"/>
<keyword evidence="8" id="KW-1185">Reference proteome</keyword>
<dbReference type="KEGG" id="bgok:Pr1d_49480"/>
<name>A0A5B9QIR4_9BACT</name>
<evidence type="ECO:0000256" key="2">
    <source>
        <dbReference type="ARBA" id="ARBA00022475"/>
    </source>
</evidence>
<keyword evidence="5 6" id="KW-0472">Membrane</keyword>
<comment type="function">
    <text evidence="6">Part of an energy-coupled inorganic carbon pump.</text>
</comment>
<comment type="similarity">
    <text evidence="6">Belongs to the inorganic carbon transporter (TC 9.A.2) DabA family.</text>
</comment>
<dbReference type="HAMAP" id="MF_01871">
    <property type="entry name" value="DabA"/>
    <property type="match status" value="1"/>
</dbReference>
<protein>
    <recommendedName>
        <fullName evidence="6">Probable inorganic carbon transporter subunit DabA</fullName>
    </recommendedName>
</protein>
<keyword evidence="4 6" id="KW-0862">Zinc</keyword>
<dbReference type="GO" id="GO:0008270">
    <property type="term" value="F:zinc ion binding"/>
    <property type="evidence" value="ECO:0007669"/>
    <property type="project" value="UniProtKB-UniRule"/>
</dbReference>
<comment type="subunit">
    <text evidence="6">Forms a complex with DabB.</text>
</comment>
<feature type="binding site" evidence="6">
    <location>
        <position position="640"/>
    </location>
    <ligand>
        <name>Zn(2+)</name>
        <dbReference type="ChEBI" id="CHEBI:29105"/>
    </ligand>
</feature>
<organism evidence="7 8">
    <name type="scientific">Bythopirellula goksoeyrii</name>
    <dbReference type="NCBI Taxonomy" id="1400387"/>
    <lineage>
        <taxon>Bacteria</taxon>
        <taxon>Pseudomonadati</taxon>
        <taxon>Planctomycetota</taxon>
        <taxon>Planctomycetia</taxon>
        <taxon>Pirellulales</taxon>
        <taxon>Lacipirellulaceae</taxon>
        <taxon>Bythopirellula</taxon>
    </lineage>
</organism>
<evidence type="ECO:0000313" key="7">
    <source>
        <dbReference type="EMBL" id="QEG37602.1"/>
    </source>
</evidence>
<evidence type="ECO:0000256" key="1">
    <source>
        <dbReference type="ARBA" id="ARBA00022448"/>
    </source>
</evidence>
<comment type="subcellular location">
    <subcellularLocation>
        <location evidence="6">Cell membrane</location>
        <topology evidence="6">Peripheral membrane protein</topology>
    </subcellularLocation>
</comment>
<dbReference type="AlphaFoldDB" id="A0A5B9QIR4"/>
<feature type="binding site" evidence="6">
    <location>
        <position position="442"/>
    </location>
    <ligand>
        <name>Zn(2+)</name>
        <dbReference type="ChEBI" id="CHEBI:29105"/>
    </ligand>
</feature>
<keyword evidence="1 6" id="KW-0813">Transport</keyword>
<dbReference type="Proteomes" id="UP000323917">
    <property type="component" value="Chromosome"/>
</dbReference>
<evidence type="ECO:0000256" key="6">
    <source>
        <dbReference type="HAMAP-Rule" id="MF_01871"/>
    </source>
</evidence>
<evidence type="ECO:0000256" key="5">
    <source>
        <dbReference type="ARBA" id="ARBA00023136"/>
    </source>
</evidence>
<evidence type="ECO:0000256" key="4">
    <source>
        <dbReference type="ARBA" id="ARBA00022833"/>
    </source>
</evidence>
<accession>A0A5B9QIR4</accession>
<keyword evidence="3 6" id="KW-0479">Metal-binding</keyword>
<proteinExistence type="inferred from homology"/>
<dbReference type="PANTHER" id="PTHR38344">
    <property type="entry name" value="UPF0753 PROTEIN AQ_863"/>
    <property type="match status" value="1"/>
</dbReference>
<dbReference type="PANTHER" id="PTHR38344:SF1">
    <property type="entry name" value="INORGANIC CARBON TRANSPORTER SUBUNIT DABA-RELATED"/>
    <property type="match status" value="1"/>
</dbReference>
<dbReference type="EMBL" id="CP042913">
    <property type="protein sequence ID" value="QEG37602.1"/>
    <property type="molecule type" value="Genomic_DNA"/>
</dbReference>
<keyword evidence="2 6" id="KW-1003">Cell membrane</keyword>
<evidence type="ECO:0000313" key="8">
    <source>
        <dbReference type="Proteomes" id="UP000323917"/>
    </source>
</evidence>
<evidence type="ECO:0000256" key="3">
    <source>
        <dbReference type="ARBA" id="ARBA00022723"/>
    </source>
</evidence>
<feature type="binding site" evidence="6">
    <location>
        <position position="625"/>
    </location>
    <ligand>
        <name>Zn(2+)</name>
        <dbReference type="ChEBI" id="CHEBI:29105"/>
    </ligand>
</feature>
<comment type="cofactor">
    <cofactor evidence="6">
        <name>Zn(2+)</name>
        <dbReference type="ChEBI" id="CHEBI:29105"/>
    </cofactor>
</comment>
<sequence length="932" mass="104450">MNSVTENAAEAGTRPSEIRELVSQASGVIAHYWPMSMFVHHNPLHNIESMHFEEAVRLGKRFVGGNGYLPNEVFREYVQSGRIQPDHIDAALRPNTEDQSITLGQRTVSHFDVLKAYLLSGNMPPAEETLQAFVDRSPNADSLRKLANYLAPVLPDPEPDESPLGRDMTLAEWCDRYLQTHLTDPINREVIKWCEAFLDEGHAFWAMPEREKGFYHTWKSLAALEWSPCGIANSRGKIEQLPESPEEALLEHLDVLGIPEEMRQEYLSLQLTGLCGWASFINWRGELSEGYEWQETYPIDLTQYLAVRVWYERELVKQACESELGIEGSYQHIASWIEHQRNTANVEGRARFAQLSAAVRLHDLASALEIAPTGLTDVAPEQLRTLLDWINVFPLTEHGPVWLKAFEAGYHEDVLGKIGASAKNLARSGETKTRPAAQAMFCIDVRSEPFRRSIESVGNYETIGFAGFFTLFIRHQALGDHHFTEQYPAIGKAQHTTIDVVRKNQEKELARHQAGKDLFHIAHELLHDLKAHVLTPYITVEALGWLYGVQLFGRTLFPTLYRRSREKISEKVAPPVGTNVTFDETEEDGVKLGLTLDEQVSMLETALRSIGLTDNFARLVLACGHGSSSDNNPYEAALNCGACGGNAGTPNARVFASIANKPEVRSQLAGRGIVIPADTHFLAGLHDTTTDGVTFYDEEDIPSTHQSDMERFKKDLREAAIRTNKERCARLPLIGNNPSATTVQKEIDRRAGDWSEVRPEWGLSGNAAFIIGRRSLTQDIDLEGRAFLNNYDYRLDPTGTLLQGILGAPCVVGQWINSEHYFSATDPEVYGAGSKIYHNVVGRIGIMAGPQSDLRTGLARQSVMKSTMPYHEPLRLLVVAEAPRERLIKALENLPHVQALFDNQWIHLVAVDPEQENPLYRYEPGLKWVSLS</sequence>
<reference evidence="7 8" key="1">
    <citation type="submission" date="2019-08" db="EMBL/GenBank/DDBJ databases">
        <title>Deep-cultivation of Planctomycetes and their phenomic and genomic characterization uncovers novel biology.</title>
        <authorList>
            <person name="Wiegand S."/>
            <person name="Jogler M."/>
            <person name="Boedeker C."/>
            <person name="Pinto D."/>
            <person name="Vollmers J."/>
            <person name="Rivas-Marin E."/>
            <person name="Kohn T."/>
            <person name="Peeters S.H."/>
            <person name="Heuer A."/>
            <person name="Rast P."/>
            <person name="Oberbeckmann S."/>
            <person name="Bunk B."/>
            <person name="Jeske O."/>
            <person name="Meyerdierks A."/>
            <person name="Storesund J.E."/>
            <person name="Kallscheuer N."/>
            <person name="Luecker S."/>
            <person name="Lage O.M."/>
            <person name="Pohl T."/>
            <person name="Merkel B.J."/>
            <person name="Hornburger P."/>
            <person name="Mueller R.-W."/>
            <person name="Bruemmer F."/>
            <person name="Labrenz M."/>
            <person name="Spormann A.M."/>
            <person name="Op den Camp H."/>
            <person name="Overmann J."/>
            <person name="Amann R."/>
            <person name="Jetten M.S.M."/>
            <person name="Mascher T."/>
            <person name="Medema M.H."/>
            <person name="Devos D.P."/>
            <person name="Kaster A.-K."/>
            <person name="Ovreas L."/>
            <person name="Rohde M."/>
            <person name="Galperin M.Y."/>
            <person name="Jogler C."/>
        </authorList>
    </citation>
    <scope>NUCLEOTIDE SEQUENCE [LARGE SCALE GENOMIC DNA]</scope>
    <source>
        <strain evidence="7 8">Pr1d</strain>
    </source>
</reference>
<dbReference type="Pfam" id="PF10070">
    <property type="entry name" value="DabA"/>
    <property type="match status" value="1"/>
</dbReference>
<gene>
    <name evidence="6" type="primary">dabA</name>
    <name evidence="7" type="ORF">Pr1d_49480</name>
</gene>
<dbReference type="RefSeq" id="WP_148075809.1">
    <property type="nucleotide sequence ID" value="NZ_CP042913.1"/>
</dbReference>
<dbReference type="GO" id="GO:0005886">
    <property type="term" value="C:plasma membrane"/>
    <property type="evidence" value="ECO:0007669"/>
    <property type="project" value="UniProtKB-SubCell"/>
</dbReference>